<evidence type="ECO:0000313" key="6">
    <source>
        <dbReference type="EMBL" id="CAB4867689.1"/>
    </source>
</evidence>
<evidence type="ECO:0000313" key="5">
    <source>
        <dbReference type="EMBL" id="CAB4785894.1"/>
    </source>
</evidence>
<name>A0A6J7DH00_9ZZZZ</name>
<feature type="transmembrane region" description="Helical" evidence="1">
    <location>
        <begin position="122"/>
        <end position="139"/>
    </location>
</feature>
<organism evidence="6">
    <name type="scientific">freshwater metagenome</name>
    <dbReference type="NCBI Taxonomy" id="449393"/>
    <lineage>
        <taxon>unclassified sequences</taxon>
        <taxon>metagenomes</taxon>
        <taxon>ecological metagenomes</taxon>
    </lineage>
</organism>
<protein>
    <submittedName>
        <fullName evidence="6">Unannotated protein</fullName>
    </submittedName>
</protein>
<dbReference type="EMBL" id="CAEZYJ010000096">
    <property type="protein sequence ID" value="CAB4722395.1"/>
    <property type="molecule type" value="Genomic_DNA"/>
</dbReference>
<keyword evidence="1" id="KW-0472">Membrane</keyword>
<dbReference type="EMBL" id="CAEZUJ010000048">
    <property type="protein sequence ID" value="CAB4604740.1"/>
    <property type="molecule type" value="Genomic_DNA"/>
</dbReference>
<evidence type="ECO:0000256" key="1">
    <source>
        <dbReference type="SAM" id="Phobius"/>
    </source>
</evidence>
<evidence type="ECO:0000313" key="4">
    <source>
        <dbReference type="EMBL" id="CAB4722395.1"/>
    </source>
</evidence>
<evidence type="ECO:0000313" key="7">
    <source>
        <dbReference type="EMBL" id="CAB5038695.1"/>
    </source>
</evidence>
<proteinExistence type="predicted"/>
<evidence type="ECO:0000313" key="2">
    <source>
        <dbReference type="EMBL" id="CAB4604740.1"/>
    </source>
</evidence>
<keyword evidence="1" id="KW-1133">Transmembrane helix</keyword>
<sequence length="151" mass="16439">MKINLPKNLNLPKVSGLENLPKVQGRGLTSPGIIAMQILFIFFVSTIEIFFGDEPAIFTGLTLWFLLYAAINIGRKGTLFTAVVWLPITLTSTLLFTLATVGGKGVAPTKLGIALLTSLARLAPYLLLVTIIGWAIYYFKEVKPGQRADLS</sequence>
<feature type="transmembrane region" description="Helical" evidence="1">
    <location>
        <begin position="32"/>
        <end position="51"/>
    </location>
</feature>
<feature type="transmembrane region" description="Helical" evidence="1">
    <location>
        <begin position="80"/>
        <end position="102"/>
    </location>
</feature>
<gene>
    <name evidence="2" type="ORF">UFOPK1811_01054</name>
    <name evidence="3" type="ORF">UFOPK2360_00563</name>
    <name evidence="4" type="ORF">UFOPK2659_00737</name>
    <name evidence="5" type="ORF">UFOPK2922_01334</name>
    <name evidence="6" type="ORF">UFOPK3306_00760</name>
    <name evidence="7" type="ORF">UFOPK4209_00777</name>
</gene>
<accession>A0A6J7DH00</accession>
<dbReference type="EMBL" id="CAFBLI010000049">
    <property type="protein sequence ID" value="CAB4867689.1"/>
    <property type="molecule type" value="Genomic_DNA"/>
</dbReference>
<dbReference type="EMBL" id="CAFBPY010000117">
    <property type="protein sequence ID" value="CAB5038695.1"/>
    <property type="molecule type" value="Genomic_DNA"/>
</dbReference>
<dbReference type="EMBL" id="CAEZXH010000024">
    <property type="protein sequence ID" value="CAB4681182.1"/>
    <property type="molecule type" value="Genomic_DNA"/>
</dbReference>
<feature type="transmembrane region" description="Helical" evidence="1">
    <location>
        <begin position="57"/>
        <end position="73"/>
    </location>
</feature>
<reference evidence="6" key="1">
    <citation type="submission" date="2020-05" db="EMBL/GenBank/DDBJ databases">
        <authorList>
            <person name="Chiriac C."/>
            <person name="Salcher M."/>
            <person name="Ghai R."/>
            <person name="Kavagutti S V."/>
        </authorList>
    </citation>
    <scope>NUCLEOTIDE SEQUENCE</scope>
</reference>
<dbReference type="EMBL" id="CAEZZS010000088">
    <property type="protein sequence ID" value="CAB4785894.1"/>
    <property type="molecule type" value="Genomic_DNA"/>
</dbReference>
<dbReference type="AlphaFoldDB" id="A0A6J7DH00"/>
<evidence type="ECO:0000313" key="3">
    <source>
        <dbReference type="EMBL" id="CAB4681182.1"/>
    </source>
</evidence>
<keyword evidence="1" id="KW-0812">Transmembrane</keyword>